<sequence length="386" mass="41303">MYDAVVAGAGPAGAVAALVLARAGRRVALVDDPPEPAPGAHKVGESLPSAAALLLRDLALWPAATAAPHLRSTGMYVSWGSPALHERGPVQDPYGAGWQLDRLRFDAFLRDAAHAAGAEPLPGRAVDLVDDGPGLRLLVRRGRGIREVRCSWAVDATGRHAALTRGRAVRRRQDRLVATHALMHRHERLPEGESDREARTVVEAVPGGWWYTTLTPVGRIVAHLTDPDLADPRLRTPDGFLRAALRTRHIGARLTAGDRADPPVPRWSAAHGLRLTPYGGRGWIAAGDAALALDPLSSQGILTALHSGARAGLAAALCLAGAPHGPVLASYTDFLDGVAAAYAHHHTLAYAAETRWPELPFWQRRGADHGPDHRPVRRRAAQEPRH</sequence>
<organism evidence="4 5">
    <name type="scientific">Streptomyces phaeolivaceus</name>
    <dbReference type="NCBI Taxonomy" id="2653200"/>
    <lineage>
        <taxon>Bacteria</taxon>
        <taxon>Bacillati</taxon>
        <taxon>Actinomycetota</taxon>
        <taxon>Actinomycetes</taxon>
        <taxon>Kitasatosporales</taxon>
        <taxon>Streptomycetaceae</taxon>
        <taxon>Streptomyces</taxon>
    </lineage>
</organism>
<evidence type="ECO:0000259" key="3">
    <source>
        <dbReference type="Pfam" id="PF01494"/>
    </source>
</evidence>
<dbReference type="RefSeq" id="WP_152169040.1">
    <property type="nucleotide sequence ID" value="NZ_CP045096.1"/>
</dbReference>
<feature type="compositionally biased region" description="Basic and acidic residues" evidence="2">
    <location>
        <begin position="365"/>
        <end position="386"/>
    </location>
</feature>
<dbReference type="PRINTS" id="PR00420">
    <property type="entry name" value="RNGMNOXGNASE"/>
</dbReference>
<keyword evidence="5" id="KW-1185">Reference proteome</keyword>
<dbReference type="PANTHER" id="PTHR43747">
    <property type="entry name" value="FAD-BINDING PROTEIN"/>
    <property type="match status" value="1"/>
</dbReference>
<dbReference type="Gene3D" id="3.30.9.100">
    <property type="match status" value="1"/>
</dbReference>
<evidence type="ECO:0000313" key="5">
    <source>
        <dbReference type="Proteomes" id="UP000327294"/>
    </source>
</evidence>
<dbReference type="GO" id="GO:0071949">
    <property type="term" value="F:FAD binding"/>
    <property type="evidence" value="ECO:0007669"/>
    <property type="project" value="InterPro"/>
</dbReference>
<dbReference type="AlphaFoldDB" id="A0A5P8K3E2"/>
<dbReference type="EMBL" id="CP045096">
    <property type="protein sequence ID" value="QFQ97564.1"/>
    <property type="molecule type" value="Genomic_DNA"/>
</dbReference>
<dbReference type="InterPro" id="IPR002938">
    <property type="entry name" value="FAD-bd"/>
</dbReference>
<evidence type="ECO:0000256" key="1">
    <source>
        <dbReference type="ARBA" id="ARBA00038396"/>
    </source>
</evidence>
<dbReference type="KEGG" id="sphv:F9278_16585"/>
<dbReference type="PANTHER" id="PTHR43747:SF1">
    <property type="entry name" value="SLR1998 PROTEIN"/>
    <property type="match status" value="1"/>
</dbReference>
<gene>
    <name evidence="4" type="ORF">F9278_16585</name>
</gene>
<dbReference type="Gene3D" id="3.50.50.60">
    <property type="entry name" value="FAD/NAD(P)-binding domain"/>
    <property type="match status" value="1"/>
</dbReference>
<proteinExistence type="inferred from homology"/>
<name>A0A5P8K3E2_9ACTN</name>
<accession>A0A5P8K3E2</accession>
<dbReference type="Pfam" id="PF01494">
    <property type="entry name" value="FAD_binding_3"/>
    <property type="match status" value="1"/>
</dbReference>
<evidence type="ECO:0000256" key="2">
    <source>
        <dbReference type="SAM" id="MobiDB-lite"/>
    </source>
</evidence>
<protein>
    <submittedName>
        <fullName evidence="4">FAD-binding protein</fullName>
    </submittedName>
</protein>
<dbReference type="SUPFAM" id="SSF51905">
    <property type="entry name" value="FAD/NAD(P)-binding domain"/>
    <property type="match status" value="1"/>
</dbReference>
<evidence type="ECO:0000313" key="4">
    <source>
        <dbReference type="EMBL" id="QFQ97564.1"/>
    </source>
</evidence>
<dbReference type="InterPro" id="IPR050816">
    <property type="entry name" value="Flavin-dep_Halogenase_NPB"/>
</dbReference>
<feature type="region of interest" description="Disordered" evidence="2">
    <location>
        <begin position="364"/>
        <end position="386"/>
    </location>
</feature>
<feature type="domain" description="FAD-binding" evidence="3">
    <location>
        <begin position="2"/>
        <end position="333"/>
    </location>
</feature>
<reference evidence="4 5" key="1">
    <citation type="submission" date="2019-10" db="EMBL/GenBank/DDBJ databases">
        <title>Streptomyces sp. strain GY16 isolated from leaves of Broussonetia papyrifera.</title>
        <authorList>
            <person name="Mo P."/>
        </authorList>
    </citation>
    <scope>NUCLEOTIDE SEQUENCE [LARGE SCALE GENOMIC DNA]</scope>
    <source>
        <strain evidence="4 5">GY16</strain>
    </source>
</reference>
<dbReference type="Proteomes" id="UP000327294">
    <property type="component" value="Chromosome"/>
</dbReference>
<comment type="similarity">
    <text evidence="1">Belongs to the flavin-dependent halogenase family. Bacterial tryptophan halogenase subfamily.</text>
</comment>
<dbReference type="InterPro" id="IPR036188">
    <property type="entry name" value="FAD/NAD-bd_sf"/>
</dbReference>